<dbReference type="SUPFAM" id="SSF53474">
    <property type="entry name" value="alpha/beta-Hydrolases"/>
    <property type="match status" value="1"/>
</dbReference>
<dbReference type="PANTHER" id="PTHR43358:SF4">
    <property type="entry name" value="ALPHA_BETA HYDROLASE FOLD-1 DOMAIN-CONTAINING PROTEIN"/>
    <property type="match status" value="1"/>
</dbReference>
<comment type="caution">
    <text evidence="2">The sequence shown here is derived from an EMBL/GenBank/DDBJ whole genome shotgun (WGS) entry which is preliminary data.</text>
</comment>
<accession>A0AAW6T7F9</accession>
<gene>
    <name evidence="2" type="ORF">QF206_03510</name>
</gene>
<dbReference type="PANTHER" id="PTHR43358">
    <property type="entry name" value="ALPHA/BETA-HYDROLASE"/>
    <property type="match status" value="1"/>
</dbReference>
<evidence type="ECO:0000313" key="2">
    <source>
        <dbReference type="EMBL" id="MDI2098035.1"/>
    </source>
</evidence>
<dbReference type="RefSeq" id="WP_281487801.1">
    <property type="nucleotide sequence ID" value="NZ_JASATX010000001.1"/>
</dbReference>
<dbReference type="Gene3D" id="3.40.50.1820">
    <property type="entry name" value="alpha/beta hydrolase"/>
    <property type="match status" value="1"/>
</dbReference>
<dbReference type="Pfam" id="PF12697">
    <property type="entry name" value="Abhydrolase_6"/>
    <property type="match status" value="1"/>
</dbReference>
<reference evidence="2 3" key="1">
    <citation type="submission" date="2023-04" db="EMBL/GenBank/DDBJ databases">
        <title>Klugiella caeni sp. nov. isolated from the sludge of biochemical tank.</title>
        <authorList>
            <person name="Geng K."/>
        </authorList>
    </citation>
    <scope>NUCLEOTIDE SEQUENCE [LARGE SCALE GENOMIC DNA]</scope>
    <source>
        <strain evidence="2 3">YN-L-19</strain>
    </source>
</reference>
<organism evidence="2 3">
    <name type="scientific">Ruicaihuangia caeni</name>
    <dbReference type="NCBI Taxonomy" id="3042517"/>
    <lineage>
        <taxon>Bacteria</taxon>
        <taxon>Bacillati</taxon>
        <taxon>Actinomycetota</taxon>
        <taxon>Actinomycetes</taxon>
        <taxon>Micrococcales</taxon>
        <taxon>Microbacteriaceae</taxon>
        <taxon>Ruicaihuangia</taxon>
    </lineage>
</organism>
<evidence type="ECO:0000259" key="1">
    <source>
        <dbReference type="Pfam" id="PF12697"/>
    </source>
</evidence>
<feature type="domain" description="AB hydrolase-1" evidence="1">
    <location>
        <begin position="153"/>
        <end position="370"/>
    </location>
</feature>
<dbReference type="InterPro" id="IPR000073">
    <property type="entry name" value="AB_hydrolase_1"/>
</dbReference>
<dbReference type="EMBL" id="JASATX010000001">
    <property type="protein sequence ID" value="MDI2098035.1"/>
    <property type="molecule type" value="Genomic_DNA"/>
</dbReference>
<dbReference type="AlphaFoldDB" id="A0AAW6T7F9"/>
<dbReference type="Proteomes" id="UP001321506">
    <property type="component" value="Unassembled WGS sequence"/>
</dbReference>
<name>A0AAW6T7F9_9MICO</name>
<dbReference type="InterPro" id="IPR029058">
    <property type="entry name" value="AB_hydrolase_fold"/>
</dbReference>
<evidence type="ECO:0000313" key="3">
    <source>
        <dbReference type="Proteomes" id="UP001321506"/>
    </source>
</evidence>
<dbReference type="GO" id="GO:0016787">
    <property type="term" value="F:hydrolase activity"/>
    <property type="evidence" value="ECO:0007669"/>
    <property type="project" value="UniProtKB-KW"/>
</dbReference>
<protein>
    <submittedName>
        <fullName evidence="2">Alpha/beta fold hydrolase</fullName>
    </submittedName>
</protein>
<keyword evidence="3" id="KW-1185">Reference proteome</keyword>
<dbReference type="InterPro" id="IPR052920">
    <property type="entry name" value="DNA-binding_regulatory"/>
</dbReference>
<keyword evidence="2" id="KW-0378">Hydrolase</keyword>
<proteinExistence type="predicted"/>
<sequence>MTAVSIFAASLLAVGLSILGAAAITMARMIVLPPQRRRADVRVLGVDADAGTVRLSITPDSAVDGQYSLWFDDDRRHALAGPIVERDADSVTRSVSAEHGRLPRPGDLARLGAWVYRHPSELGLPFEELAVATELGEAPAWLIPAPHDAGRWVIHVHGRGVQRQECLRAVPVFHEHGYHSLVVSYRNDGEAPQSRDHRLRLGAEEWLDVDAALRLAIDRGARSVVIMGWSMGGAIALQTVTRSPAASYVDGLVLESPVIDWVDTIRLQGDLVRMPRPVTTAAVRLLTSPLAPRLTGVSAPIDFDSLDFVARAGELRTPTLLLHSDEDGFVPPAPSRALARSRPDLVTYRRWRTARHTRLWNLDRNRWEQQVSDWLRGLESSSQ</sequence>